<organism evidence="3 4">
    <name type="scientific">Pallidibacillus pasinlerensis</name>
    <dbReference type="NCBI Taxonomy" id="2703818"/>
    <lineage>
        <taxon>Bacteria</taxon>
        <taxon>Bacillati</taxon>
        <taxon>Bacillota</taxon>
        <taxon>Bacilli</taxon>
        <taxon>Bacillales</taxon>
        <taxon>Bacillaceae</taxon>
        <taxon>Pallidibacillus</taxon>
    </lineage>
</organism>
<dbReference type="Pfam" id="PF01327">
    <property type="entry name" value="Pep_deformylase"/>
    <property type="match status" value="1"/>
</dbReference>
<feature type="binding site" evidence="2">
    <location>
        <position position="88"/>
    </location>
    <ligand>
        <name>Fe cation</name>
        <dbReference type="ChEBI" id="CHEBI:24875"/>
    </ligand>
</feature>
<comment type="similarity">
    <text evidence="1 2">Belongs to the polypeptide deformylase family.</text>
</comment>
<dbReference type="CDD" id="cd00487">
    <property type="entry name" value="Pep_deformylase"/>
    <property type="match status" value="1"/>
</dbReference>
<dbReference type="PRINTS" id="PR01576">
    <property type="entry name" value="PDEFORMYLASE"/>
</dbReference>
<keyword evidence="2" id="KW-0408">Iron</keyword>
<gene>
    <name evidence="2 3" type="primary">def</name>
    <name evidence="3" type="ORF">GW534_00375</name>
</gene>
<keyword evidence="2" id="KW-0648">Protein biosynthesis</keyword>
<keyword evidence="4" id="KW-1185">Reference proteome</keyword>
<accession>A0ABX0A1P1</accession>
<dbReference type="Gene3D" id="3.90.45.10">
    <property type="entry name" value="Peptide deformylase"/>
    <property type="match status" value="1"/>
</dbReference>
<comment type="function">
    <text evidence="2">Removes the formyl group from the N-terminal Met of newly synthesized proteins. Requires at least a dipeptide for an efficient rate of reaction. N-terminal L-methionine is a prerequisite for activity but the enzyme has broad specificity at other positions.</text>
</comment>
<name>A0ABX0A1P1_9BACI</name>
<comment type="caution">
    <text evidence="3">The sequence shown here is derived from an EMBL/GenBank/DDBJ whole genome shotgun (WGS) entry which is preliminary data.</text>
</comment>
<dbReference type="NCBIfam" id="TIGR00079">
    <property type="entry name" value="pept_deformyl"/>
    <property type="match status" value="1"/>
</dbReference>
<keyword evidence="2 3" id="KW-0378">Hydrolase</keyword>
<dbReference type="NCBIfam" id="NF001159">
    <property type="entry name" value="PRK00150.1-3"/>
    <property type="match status" value="1"/>
</dbReference>
<dbReference type="GO" id="GO:0042586">
    <property type="term" value="F:peptide deformylase activity"/>
    <property type="evidence" value="ECO:0007669"/>
    <property type="project" value="UniProtKB-EC"/>
</dbReference>
<protein>
    <recommendedName>
        <fullName evidence="2">Peptide deformylase</fullName>
        <shortName evidence="2">PDF</shortName>
        <ecNumber evidence="2">3.5.1.88</ecNumber>
    </recommendedName>
    <alternativeName>
        <fullName evidence="2">Polypeptide deformylase</fullName>
    </alternativeName>
</protein>
<dbReference type="EC" id="3.5.1.88" evidence="2"/>
<dbReference type="PANTHER" id="PTHR10458">
    <property type="entry name" value="PEPTIDE DEFORMYLASE"/>
    <property type="match status" value="1"/>
</dbReference>
<reference evidence="3 4" key="1">
    <citation type="submission" date="2020-01" db="EMBL/GenBank/DDBJ databases">
        <title>A novel Bacillus sp. from Pasinler.</title>
        <authorList>
            <person name="Adiguzel A."/>
            <person name="Ay H."/>
            <person name="Baltaci M.O."/>
        </authorList>
    </citation>
    <scope>NUCLEOTIDE SEQUENCE [LARGE SCALE GENOMIC DNA]</scope>
    <source>
        <strain evidence="3 4">P1</strain>
    </source>
</reference>
<dbReference type="EMBL" id="JAACYS010000001">
    <property type="protein sequence ID" value="NCU16230.1"/>
    <property type="molecule type" value="Genomic_DNA"/>
</dbReference>
<feature type="active site" evidence="2">
    <location>
        <position position="131"/>
    </location>
</feature>
<keyword evidence="2" id="KW-0479">Metal-binding</keyword>
<dbReference type="PIRSF" id="PIRSF004749">
    <property type="entry name" value="Pep_def"/>
    <property type="match status" value="1"/>
</dbReference>
<dbReference type="InterPro" id="IPR036821">
    <property type="entry name" value="Peptide_deformylase_sf"/>
</dbReference>
<feature type="binding site" evidence="2">
    <location>
        <position position="134"/>
    </location>
    <ligand>
        <name>Fe cation</name>
        <dbReference type="ChEBI" id="CHEBI:24875"/>
    </ligand>
</feature>
<evidence type="ECO:0000313" key="3">
    <source>
        <dbReference type="EMBL" id="NCU16230.1"/>
    </source>
</evidence>
<comment type="catalytic activity">
    <reaction evidence="2">
        <text>N-terminal N-formyl-L-methionyl-[peptide] + H2O = N-terminal L-methionyl-[peptide] + formate</text>
        <dbReference type="Rhea" id="RHEA:24420"/>
        <dbReference type="Rhea" id="RHEA-COMP:10639"/>
        <dbReference type="Rhea" id="RHEA-COMP:10640"/>
        <dbReference type="ChEBI" id="CHEBI:15377"/>
        <dbReference type="ChEBI" id="CHEBI:15740"/>
        <dbReference type="ChEBI" id="CHEBI:49298"/>
        <dbReference type="ChEBI" id="CHEBI:64731"/>
        <dbReference type="EC" id="3.5.1.88"/>
    </reaction>
</comment>
<comment type="cofactor">
    <cofactor evidence="2">
        <name>Fe(2+)</name>
        <dbReference type="ChEBI" id="CHEBI:29033"/>
    </cofactor>
    <text evidence="2">Binds 1 Fe(2+) ion.</text>
</comment>
<dbReference type="HAMAP" id="MF_00163">
    <property type="entry name" value="Pep_deformylase"/>
    <property type="match status" value="1"/>
</dbReference>
<dbReference type="SUPFAM" id="SSF56420">
    <property type="entry name" value="Peptide deformylase"/>
    <property type="match status" value="1"/>
</dbReference>
<feature type="binding site" evidence="2">
    <location>
        <position position="130"/>
    </location>
    <ligand>
        <name>Fe cation</name>
        <dbReference type="ChEBI" id="CHEBI:24875"/>
    </ligand>
</feature>
<evidence type="ECO:0000256" key="1">
    <source>
        <dbReference type="ARBA" id="ARBA00010759"/>
    </source>
</evidence>
<proteinExistence type="inferred from homology"/>
<sequence length="160" mass="18044">MAKLEIRTIPDPVLLQKCEKVSEFNSELGQLLDDMYETMLAADGVGIAAPQVGLLKQIAIVDIGEGKIELINPVIIVKRGSQINLEGCLSIPNQYGEVKRSFFIKVKYRDRHGKTLILEADDFLAQAIQHEIDHLHGILFTTKVVDKIYTEEELERLDEQ</sequence>
<evidence type="ECO:0000256" key="2">
    <source>
        <dbReference type="HAMAP-Rule" id="MF_00163"/>
    </source>
</evidence>
<dbReference type="PANTHER" id="PTHR10458:SF22">
    <property type="entry name" value="PEPTIDE DEFORMYLASE"/>
    <property type="match status" value="1"/>
</dbReference>
<evidence type="ECO:0000313" key="4">
    <source>
        <dbReference type="Proteomes" id="UP000743899"/>
    </source>
</evidence>
<dbReference type="Proteomes" id="UP000743899">
    <property type="component" value="Unassembled WGS sequence"/>
</dbReference>
<dbReference type="InterPro" id="IPR023635">
    <property type="entry name" value="Peptide_deformylase"/>
</dbReference>
<dbReference type="RefSeq" id="WP_161919064.1">
    <property type="nucleotide sequence ID" value="NZ_JAACYS010000001.1"/>
</dbReference>